<evidence type="ECO:0000256" key="3">
    <source>
        <dbReference type="ARBA" id="ARBA00022801"/>
    </source>
</evidence>
<dbReference type="PANTHER" id="PTHR20842">
    <property type="entry name" value="PROTEASE S51 ALPHA-ASPARTYL DIPEPTIDASE"/>
    <property type="match status" value="1"/>
</dbReference>
<gene>
    <name evidence="5" type="ORF">E3N84_08165</name>
</gene>
<dbReference type="SUPFAM" id="SSF52317">
    <property type="entry name" value="Class I glutamine amidotransferase-like"/>
    <property type="match status" value="1"/>
</dbReference>
<evidence type="ECO:0000256" key="1">
    <source>
        <dbReference type="ARBA" id="ARBA00006534"/>
    </source>
</evidence>
<dbReference type="GO" id="GO:0006508">
    <property type="term" value="P:proteolysis"/>
    <property type="evidence" value="ECO:0007669"/>
    <property type="project" value="UniProtKB-KW"/>
</dbReference>
<evidence type="ECO:0000313" key="6">
    <source>
        <dbReference type="Proteomes" id="UP000298488"/>
    </source>
</evidence>
<name>A0A4R8VB51_9MICO</name>
<comment type="caution">
    <text evidence="5">The sequence shown here is derived from an EMBL/GenBank/DDBJ whole genome shotgun (WGS) entry which is preliminary data.</text>
</comment>
<dbReference type="EMBL" id="SOFI01000003">
    <property type="protein sequence ID" value="TFB80023.1"/>
    <property type="molecule type" value="Genomic_DNA"/>
</dbReference>
<keyword evidence="2" id="KW-0645">Protease</keyword>
<dbReference type="AlphaFoldDB" id="A0A4R8VB51"/>
<keyword evidence="4" id="KW-0720">Serine protease</keyword>
<keyword evidence="6" id="KW-1185">Reference proteome</keyword>
<dbReference type="GO" id="GO:0008236">
    <property type="term" value="F:serine-type peptidase activity"/>
    <property type="evidence" value="ECO:0007669"/>
    <property type="project" value="UniProtKB-KW"/>
</dbReference>
<evidence type="ECO:0000256" key="4">
    <source>
        <dbReference type="ARBA" id="ARBA00022825"/>
    </source>
</evidence>
<dbReference type="Gene3D" id="3.40.50.880">
    <property type="match status" value="1"/>
</dbReference>
<accession>A0A4R8VB51</accession>
<dbReference type="Proteomes" id="UP000298488">
    <property type="component" value="Unassembled WGS sequence"/>
</dbReference>
<evidence type="ECO:0000256" key="2">
    <source>
        <dbReference type="ARBA" id="ARBA00022670"/>
    </source>
</evidence>
<organism evidence="5 6">
    <name type="scientific">Terrimesophilobacter mesophilus</name>
    <dbReference type="NCBI Taxonomy" id="433647"/>
    <lineage>
        <taxon>Bacteria</taxon>
        <taxon>Bacillati</taxon>
        <taxon>Actinomycetota</taxon>
        <taxon>Actinomycetes</taxon>
        <taxon>Micrococcales</taxon>
        <taxon>Microbacteriaceae</taxon>
        <taxon>Terrimesophilobacter</taxon>
    </lineage>
</organism>
<sequence length="228" mass="24656">MKMLLTSSGIRNRSISDALVSLLGKPIAESTALFIPTGIYPFPGGPEQAWKAITGASENPLCGLGWKSVGVMELTALPSIRDEYWVPAVREADALLVWGGDVLYLVHWMRQSGLADLLPSLDDLVYVGVSAGSIALTPYNPDFEFDLAFVPDGSDMAVGGERALGFVDFTLYPHLNHQDMEDTTLENIGKWAAGIPVPTYAIDDETAIRVVDGVVEVVSEGTWKLFEP</sequence>
<protein>
    <submittedName>
        <fullName evidence="5">Peptidase E</fullName>
    </submittedName>
</protein>
<comment type="similarity">
    <text evidence="1">Belongs to the peptidase S51 family.</text>
</comment>
<dbReference type="Pfam" id="PF03575">
    <property type="entry name" value="Peptidase_S51"/>
    <property type="match status" value="1"/>
</dbReference>
<keyword evidence="3" id="KW-0378">Hydrolase</keyword>
<dbReference type="InterPro" id="IPR005320">
    <property type="entry name" value="Peptidase_S51"/>
</dbReference>
<evidence type="ECO:0000313" key="5">
    <source>
        <dbReference type="EMBL" id="TFB80023.1"/>
    </source>
</evidence>
<proteinExistence type="inferred from homology"/>
<reference evidence="5 6" key="1">
    <citation type="submission" date="2019-03" db="EMBL/GenBank/DDBJ databases">
        <title>Genomics of glacier-inhabiting Cryobacterium strains.</title>
        <authorList>
            <person name="Liu Q."/>
            <person name="Xin Y.-H."/>
        </authorList>
    </citation>
    <scope>NUCLEOTIDE SEQUENCE [LARGE SCALE GENOMIC DNA]</scope>
    <source>
        <strain evidence="5 6">CGMCC 1.10440</strain>
    </source>
</reference>
<dbReference type="InterPro" id="IPR029062">
    <property type="entry name" value="Class_I_gatase-like"/>
</dbReference>
<dbReference type="PANTHER" id="PTHR20842:SF0">
    <property type="entry name" value="ALPHA-ASPARTYL DIPEPTIDASE"/>
    <property type="match status" value="1"/>
</dbReference>
<dbReference type="OrthoDB" id="3373764at2"/>
<dbReference type="RefSeq" id="WP_104095888.1">
    <property type="nucleotide sequence ID" value="NZ_JACHBP010000001.1"/>
</dbReference>